<evidence type="ECO:0000313" key="2">
    <source>
        <dbReference type="EMBL" id="RBP37400.1"/>
    </source>
</evidence>
<protein>
    <submittedName>
        <fullName evidence="2">Uncharacterized protein</fullName>
    </submittedName>
</protein>
<sequence>MAALWGPLFVVAACFVLVGVYHITRECHSSWHKDGGVFYEDNGTEVIFSPNPIRIGNVLLSWKGPLWMAAGFGMVIGSLVISRRVKLTEVS</sequence>
<feature type="transmembrane region" description="Helical" evidence="1">
    <location>
        <begin position="6"/>
        <end position="24"/>
    </location>
</feature>
<dbReference type="AlphaFoldDB" id="A0A366H7W4"/>
<keyword evidence="1" id="KW-0812">Transmembrane</keyword>
<reference evidence="2 3" key="1">
    <citation type="submission" date="2018-06" db="EMBL/GenBank/DDBJ databases">
        <title>Genomic Encyclopedia of Type Strains, Phase IV (KMG-IV): sequencing the most valuable type-strain genomes for metagenomic binning, comparative biology and taxonomic classification.</title>
        <authorList>
            <person name="Goeker M."/>
        </authorList>
    </citation>
    <scope>NUCLEOTIDE SEQUENCE [LARGE SCALE GENOMIC DNA]</scope>
    <source>
        <strain evidence="2 3">DSM 25532</strain>
    </source>
</reference>
<keyword evidence="3" id="KW-1185">Reference proteome</keyword>
<organism evidence="2 3">
    <name type="scientific">Roseimicrobium gellanilyticum</name>
    <dbReference type="NCBI Taxonomy" id="748857"/>
    <lineage>
        <taxon>Bacteria</taxon>
        <taxon>Pseudomonadati</taxon>
        <taxon>Verrucomicrobiota</taxon>
        <taxon>Verrucomicrobiia</taxon>
        <taxon>Verrucomicrobiales</taxon>
        <taxon>Verrucomicrobiaceae</taxon>
        <taxon>Roseimicrobium</taxon>
    </lineage>
</organism>
<evidence type="ECO:0000256" key="1">
    <source>
        <dbReference type="SAM" id="Phobius"/>
    </source>
</evidence>
<name>A0A366H7W4_9BACT</name>
<keyword evidence="1" id="KW-1133">Transmembrane helix</keyword>
<comment type="caution">
    <text evidence="2">The sequence shown here is derived from an EMBL/GenBank/DDBJ whole genome shotgun (WGS) entry which is preliminary data.</text>
</comment>
<keyword evidence="1" id="KW-0472">Membrane</keyword>
<proteinExistence type="predicted"/>
<evidence type="ECO:0000313" key="3">
    <source>
        <dbReference type="Proteomes" id="UP000253426"/>
    </source>
</evidence>
<dbReference type="Proteomes" id="UP000253426">
    <property type="component" value="Unassembled WGS sequence"/>
</dbReference>
<dbReference type="EMBL" id="QNRR01000014">
    <property type="protein sequence ID" value="RBP37400.1"/>
    <property type="molecule type" value="Genomic_DNA"/>
</dbReference>
<accession>A0A366H7W4</accession>
<feature type="transmembrane region" description="Helical" evidence="1">
    <location>
        <begin position="64"/>
        <end position="81"/>
    </location>
</feature>
<gene>
    <name evidence="2" type="ORF">DES53_114138</name>
</gene>